<sequence length="165" mass="20068">MTKLPLQCNMLQFAPPRRSRMFVEALKLKLQEPAVLTATPKERLHIWQRYLRNQEFNVLEDFYWFYEGWDIFNKRFMKSLGKVFPELLLERIYYHRIKLENFDVIQRALKSQEDQELDAEHVIINPTIIGFYIERMNLRQFNQILIQLQTFDPHELSACKKSFHC</sequence>
<name>A0ABP0UGK9_9BRYO</name>
<proteinExistence type="predicted"/>
<reference evidence="1" key="1">
    <citation type="submission" date="2024-02" db="EMBL/GenBank/DDBJ databases">
        <authorList>
            <consortium name="ELIXIR-Norway"/>
            <consortium name="Elixir Norway"/>
        </authorList>
    </citation>
    <scope>NUCLEOTIDE SEQUENCE</scope>
</reference>
<keyword evidence="2" id="KW-1185">Reference proteome</keyword>
<evidence type="ECO:0000313" key="2">
    <source>
        <dbReference type="Proteomes" id="UP001497512"/>
    </source>
</evidence>
<accession>A0ABP0UGK9</accession>
<dbReference type="Proteomes" id="UP001497512">
    <property type="component" value="Chromosome 3"/>
</dbReference>
<gene>
    <name evidence="1" type="ORF">CSSPTR1EN2_LOCUS15620</name>
</gene>
<protein>
    <submittedName>
        <fullName evidence="1">Uncharacterized protein</fullName>
    </submittedName>
</protein>
<evidence type="ECO:0000313" key="1">
    <source>
        <dbReference type="EMBL" id="CAK9220765.1"/>
    </source>
</evidence>
<dbReference type="EMBL" id="OZ019895">
    <property type="protein sequence ID" value="CAK9220765.1"/>
    <property type="molecule type" value="Genomic_DNA"/>
</dbReference>
<organism evidence="1 2">
    <name type="scientific">Sphagnum troendelagicum</name>
    <dbReference type="NCBI Taxonomy" id="128251"/>
    <lineage>
        <taxon>Eukaryota</taxon>
        <taxon>Viridiplantae</taxon>
        <taxon>Streptophyta</taxon>
        <taxon>Embryophyta</taxon>
        <taxon>Bryophyta</taxon>
        <taxon>Sphagnophytina</taxon>
        <taxon>Sphagnopsida</taxon>
        <taxon>Sphagnales</taxon>
        <taxon>Sphagnaceae</taxon>
        <taxon>Sphagnum</taxon>
    </lineage>
</organism>